<dbReference type="EC" id="1.14.99.56" evidence="11"/>
<comment type="cofactor">
    <cofactor evidence="1">
        <name>Cu(2+)</name>
        <dbReference type="ChEBI" id="CHEBI:29036"/>
    </cofactor>
</comment>
<accession>A0A8K0WV16</accession>
<evidence type="ECO:0000256" key="1">
    <source>
        <dbReference type="ARBA" id="ARBA00001973"/>
    </source>
</evidence>
<dbReference type="PANTHER" id="PTHR33353:SF2">
    <property type="entry name" value="ENDO-BETA-1,4-GLUCANASE D"/>
    <property type="match status" value="1"/>
</dbReference>
<feature type="domain" description="Auxiliary Activity family 9 catalytic" evidence="13">
    <location>
        <begin position="24"/>
        <end position="223"/>
    </location>
</feature>
<keyword evidence="5" id="KW-0136">Cellulose degradation</keyword>
<dbReference type="Proteomes" id="UP000813444">
    <property type="component" value="Unassembled WGS sequence"/>
</dbReference>
<keyword evidence="7" id="KW-0119">Carbohydrate metabolism</keyword>
<dbReference type="AlphaFoldDB" id="A0A8K0WV16"/>
<evidence type="ECO:0000256" key="3">
    <source>
        <dbReference type="ARBA" id="ARBA00022525"/>
    </source>
</evidence>
<comment type="caution">
    <text evidence="14">The sequence shown here is derived from an EMBL/GenBank/DDBJ whole genome shotgun (WGS) entry which is preliminary data.</text>
</comment>
<comment type="subcellular location">
    <subcellularLocation>
        <location evidence="2">Secreted</location>
    </subcellularLocation>
</comment>
<evidence type="ECO:0000313" key="15">
    <source>
        <dbReference type="Proteomes" id="UP000813444"/>
    </source>
</evidence>
<dbReference type="Pfam" id="PF03443">
    <property type="entry name" value="AA9"/>
    <property type="match status" value="1"/>
</dbReference>
<keyword evidence="3" id="KW-0964">Secreted</keyword>
<comment type="similarity">
    <text evidence="9">Belongs to the polysaccharide monooxygenase AA9 family.</text>
</comment>
<keyword evidence="4 12" id="KW-0732">Signal</keyword>
<dbReference type="PANTHER" id="PTHR33353">
    <property type="entry name" value="PUTATIVE (AFU_ORTHOLOGUE AFUA_1G12560)-RELATED"/>
    <property type="match status" value="1"/>
</dbReference>
<dbReference type="Gene3D" id="2.70.50.70">
    <property type="match status" value="1"/>
</dbReference>
<protein>
    <recommendedName>
        <fullName evidence="11">lytic cellulose monooxygenase (C4-dehydrogenating)</fullName>
        <ecNumber evidence="11">1.14.99.56</ecNumber>
    </recommendedName>
</protein>
<dbReference type="OrthoDB" id="6038816at2759"/>
<evidence type="ECO:0000256" key="12">
    <source>
        <dbReference type="SAM" id="SignalP"/>
    </source>
</evidence>
<dbReference type="EMBL" id="JAGPNK010000002">
    <property type="protein sequence ID" value="KAH7325683.1"/>
    <property type="molecule type" value="Genomic_DNA"/>
</dbReference>
<dbReference type="CDD" id="cd21175">
    <property type="entry name" value="LPMO_AA9"/>
    <property type="match status" value="1"/>
</dbReference>
<organism evidence="14 15">
    <name type="scientific">Stachybotrys elegans</name>
    <dbReference type="NCBI Taxonomy" id="80388"/>
    <lineage>
        <taxon>Eukaryota</taxon>
        <taxon>Fungi</taxon>
        <taxon>Dikarya</taxon>
        <taxon>Ascomycota</taxon>
        <taxon>Pezizomycotina</taxon>
        <taxon>Sordariomycetes</taxon>
        <taxon>Hypocreomycetidae</taxon>
        <taxon>Hypocreales</taxon>
        <taxon>Stachybotryaceae</taxon>
        <taxon>Stachybotrys</taxon>
    </lineage>
</organism>
<keyword evidence="6" id="KW-1015">Disulfide bond</keyword>
<dbReference type="InterPro" id="IPR005103">
    <property type="entry name" value="AA9_LPMO"/>
</dbReference>
<dbReference type="InterPro" id="IPR049892">
    <property type="entry name" value="AA9"/>
</dbReference>
<reference evidence="14" key="1">
    <citation type="journal article" date="2021" name="Nat. Commun.">
        <title>Genetic determinants of endophytism in the Arabidopsis root mycobiome.</title>
        <authorList>
            <person name="Mesny F."/>
            <person name="Miyauchi S."/>
            <person name="Thiergart T."/>
            <person name="Pickel B."/>
            <person name="Atanasova L."/>
            <person name="Karlsson M."/>
            <person name="Huettel B."/>
            <person name="Barry K.W."/>
            <person name="Haridas S."/>
            <person name="Chen C."/>
            <person name="Bauer D."/>
            <person name="Andreopoulos W."/>
            <person name="Pangilinan J."/>
            <person name="LaButti K."/>
            <person name="Riley R."/>
            <person name="Lipzen A."/>
            <person name="Clum A."/>
            <person name="Drula E."/>
            <person name="Henrissat B."/>
            <person name="Kohler A."/>
            <person name="Grigoriev I.V."/>
            <person name="Martin F.M."/>
            <person name="Hacquard S."/>
        </authorList>
    </citation>
    <scope>NUCLEOTIDE SEQUENCE</scope>
    <source>
        <strain evidence="14">MPI-CAGE-CH-0235</strain>
    </source>
</reference>
<evidence type="ECO:0000256" key="9">
    <source>
        <dbReference type="ARBA" id="ARBA00044502"/>
    </source>
</evidence>
<keyword evidence="14" id="KW-0378">Hydrolase</keyword>
<comment type="catalytic activity">
    <reaction evidence="10">
        <text>[(1-&gt;4)-beta-D-glucosyl]n+m + reduced acceptor + O2 = 4-dehydro-beta-D-glucosyl-[(1-&gt;4)-beta-D-glucosyl]n-1 + [(1-&gt;4)-beta-D-glucosyl]m + acceptor + H2O.</text>
        <dbReference type="EC" id="1.14.99.56"/>
    </reaction>
</comment>
<sequence length="240" mass="26659">MVSFKSLAVSAVTSMLAIQTANAHYVYSILIHNGEQTPDWQYIRQNSNNIQPHKQFLNPTDDFRCNAGSFQNAGRTQVRTVSPGDTLGFKLWNNGQILHPGPMTIHMSRAPGNVQQYQGEGEWFKVYEDIICGPMNPLRDTDWCSWDQASVSFQVPASTPPGQYLVRVEHIAIHGAESGDTEFYFTCAQIEVTGNGSGNPGPLVRIPGLYDSNDPALRFFIYGAQSYPFTQIGAHSVWRG</sequence>
<dbReference type="GO" id="GO:0030245">
    <property type="term" value="P:cellulose catabolic process"/>
    <property type="evidence" value="ECO:0007669"/>
    <property type="project" value="UniProtKB-KW"/>
</dbReference>
<evidence type="ECO:0000256" key="10">
    <source>
        <dbReference type="ARBA" id="ARBA00045077"/>
    </source>
</evidence>
<dbReference type="GO" id="GO:0005576">
    <property type="term" value="C:extracellular region"/>
    <property type="evidence" value="ECO:0007669"/>
    <property type="project" value="UniProtKB-SubCell"/>
</dbReference>
<name>A0A8K0WV16_9HYPO</name>
<evidence type="ECO:0000256" key="2">
    <source>
        <dbReference type="ARBA" id="ARBA00004613"/>
    </source>
</evidence>
<evidence type="ECO:0000259" key="13">
    <source>
        <dbReference type="Pfam" id="PF03443"/>
    </source>
</evidence>
<evidence type="ECO:0000256" key="8">
    <source>
        <dbReference type="ARBA" id="ARBA00023326"/>
    </source>
</evidence>
<feature type="signal peptide" evidence="12">
    <location>
        <begin position="1"/>
        <end position="23"/>
    </location>
</feature>
<keyword evidence="15" id="KW-1185">Reference proteome</keyword>
<gene>
    <name evidence="14" type="ORF">B0I35DRAFT_474430</name>
</gene>
<dbReference type="GO" id="GO:0016787">
    <property type="term" value="F:hydrolase activity"/>
    <property type="evidence" value="ECO:0007669"/>
    <property type="project" value="UniProtKB-KW"/>
</dbReference>
<evidence type="ECO:0000256" key="6">
    <source>
        <dbReference type="ARBA" id="ARBA00023157"/>
    </source>
</evidence>
<keyword evidence="8" id="KW-0624">Polysaccharide degradation</keyword>
<feature type="chain" id="PRO_5035427117" description="lytic cellulose monooxygenase (C4-dehydrogenating)" evidence="12">
    <location>
        <begin position="24"/>
        <end position="240"/>
    </location>
</feature>
<evidence type="ECO:0000313" key="14">
    <source>
        <dbReference type="EMBL" id="KAH7325683.1"/>
    </source>
</evidence>
<evidence type="ECO:0000256" key="4">
    <source>
        <dbReference type="ARBA" id="ARBA00022729"/>
    </source>
</evidence>
<evidence type="ECO:0000256" key="11">
    <source>
        <dbReference type="ARBA" id="ARBA00047174"/>
    </source>
</evidence>
<proteinExistence type="inferred from homology"/>
<evidence type="ECO:0000256" key="5">
    <source>
        <dbReference type="ARBA" id="ARBA00023001"/>
    </source>
</evidence>
<evidence type="ECO:0000256" key="7">
    <source>
        <dbReference type="ARBA" id="ARBA00023277"/>
    </source>
</evidence>